<evidence type="ECO:0000313" key="4">
    <source>
        <dbReference type="Proteomes" id="UP001310692"/>
    </source>
</evidence>
<reference evidence="3 4" key="1">
    <citation type="submission" date="2024-01" db="EMBL/GenBank/DDBJ databases">
        <title>Hyphobacterium bacterium isolated from marine sediment.</title>
        <authorList>
            <person name="Zhao S."/>
        </authorList>
    </citation>
    <scope>NUCLEOTIDE SEQUENCE [LARGE SCALE GENOMIC DNA]</scope>
    <source>
        <strain evidence="3 4">Y60-23</strain>
    </source>
</reference>
<organism evidence="3 4">
    <name type="scientific">Hyphobacterium marinum</name>
    <dbReference type="NCBI Taxonomy" id="3116574"/>
    <lineage>
        <taxon>Bacteria</taxon>
        <taxon>Pseudomonadati</taxon>
        <taxon>Pseudomonadota</taxon>
        <taxon>Alphaproteobacteria</taxon>
        <taxon>Maricaulales</taxon>
        <taxon>Maricaulaceae</taxon>
        <taxon>Hyphobacterium</taxon>
    </lineage>
</organism>
<feature type="signal peptide" evidence="1">
    <location>
        <begin position="1"/>
        <end position="22"/>
    </location>
</feature>
<accession>A0ABU7LVF0</accession>
<evidence type="ECO:0000259" key="2">
    <source>
        <dbReference type="Pfam" id="PF19780"/>
    </source>
</evidence>
<sequence length="148" mass="16498">MRKIMMLAAFSAGLAMAAPALAQDADLSWLSGHWRAESEGRVSEEVWSAQEGGSLMGYVRYIRDGETTAFEFLRITTHHGAVYYAQPGGQPATEFTLAESGVDMAVFENPSHDFPQRLRYERFGDALTITISSLDENRAQVWTYARVE</sequence>
<comment type="caution">
    <text evidence="3">The sequence shown here is derived from an EMBL/GenBank/DDBJ whole genome shotgun (WGS) entry which is preliminary data.</text>
</comment>
<keyword evidence="1" id="KW-0732">Signal</keyword>
<evidence type="ECO:0000313" key="3">
    <source>
        <dbReference type="EMBL" id="MEE2565509.1"/>
    </source>
</evidence>
<dbReference type="RefSeq" id="WP_330195044.1">
    <property type="nucleotide sequence ID" value="NZ_JAZDRO010000001.1"/>
</dbReference>
<dbReference type="InterPro" id="IPR046232">
    <property type="entry name" value="DUF6265"/>
</dbReference>
<gene>
    <name evidence="3" type="ORF">V0U35_02355</name>
</gene>
<feature type="chain" id="PRO_5046669473" evidence="1">
    <location>
        <begin position="23"/>
        <end position="148"/>
    </location>
</feature>
<dbReference type="EMBL" id="JAZDRO010000001">
    <property type="protein sequence ID" value="MEE2565509.1"/>
    <property type="molecule type" value="Genomic_DNA"/>
</dbReference>
<name>A0ABU7LVF0_9PROT</name>
<protein>
    <submittedName>
        <fullName evidence="3">DUF6265 family protein</fullName>
    </submittedName>
</protein>
<evidence type="ECO:0000256" key="1">
    <source>
        <dbReference type="SAM" id="SignalP"/>
    </source>
</evidence>
<keyword evidence="4" id="KW-1185">Reference proteome</keyword>
<proteinExistence type="predicted"/>
<dbReference type="Pfam" id="PF19780">
    <property type="entry name" value="DUF6265"/>
    <property type="match status" value="1"/>
</dbReference>
<dbReference type="Proteomes" id="UP001310692">
    <property type="component" value="Unassembled WGS sequence"/>
</dbReference>
<feature type="domain" description="DUF6265" evidence="2">
    <location>
        <begin position="28"/>
        <end position="132"/>
    </location>
</feature>